<comment type="similarity">
    <text evidence="1 2">Belongs to the FtsA/MreB family.</text>
</comment>
<dbReference type="Gene3D" id="3.30.420.40">
    <property type="match status" value="2"/>
</dbReference>
<protein>
    <recommendedName>
        <fullName evidence="1 2">Cell division protein FtsA</fullName>
    </recommendedName>
</protein>
<keyword evidence="1" id="KW-1003">Cell membrane</keyword>
<dbReference type="InterPro" id="IPR003494">
    <property type="entry name" value="SHS2_FtsA"/>
</dbReference>
<gene>
    <name evidence="1" type="primary">ftsA</name>
    <name evidence="3" type="ORF">X907_0671</name>
</gene>
<dbReference type="InterPro" id="IPR020823">
    <property type="entry name" value="Cell_div_FtsA"/>
</dbReference>
<dbReference type="Pfam" id="PF14450">
    <property type="entry name" value="FtsA"/>
    <property type="match status" value="1"/>
</dbReference>
<dbReference type="SUPFAM" id="SSF53067">
    <property type="entry name" value="Actin-like ATPase domain"/>
    <property type="match status" value="2"/>
</dbReference>
<name>A0A3T0E7N1_9PROT</name>
<dbReference type="Proteomes" id="UP000286954">
    <property type="component" value="Chromosome"/>
</dbReference>
<evidence type="ECO:0000256" key="2">
    <source>
        <dbReference type="PIRNR" id="PIRNR003101"/>
    </source>
</evidence>
<comment type="subcellular location">
    <subcellularLocation>
        <location evidence="1">Cell membrane</location>
        <topology evidence="1">Peripheral membrane protein</topology>
        <orientation evidence="1">Cytoplasmic side</orientation>
    </subcellularLocation>
    <text evidence="1">Localizes to the Z ring in an FtsZ-dependent manner. Targeted to the membrane through a conserved C-terminal amphipathic helix.</text>
</comment>
<dbReference type="PIRSF" id="PIRSF003101">
    <property type="entry name" value="FtsA"/>
    <property type="match status" value="1"/>
</dbReference>
<keyword evidence="1 2" id="KW-0131">Cell cycle</keyword>
<dbReference type="GO" id="GO:0009898">
    <property type="term" value="C:cytoplasmic side of plasma membrane"/>
    <property type="evidence" value="ECO:0007669"/>
    <property type="project" value="UniProtKB-UniRule"/>
</dbReference>
<dbReference type="InterPro" id="IPR043129">
    <property type="entry name" value="ATPase_NBD"/>
</dbReference>
<dbReference type="NCBIfam" id="TIGR01174">
    <property type="entry name" value="ftsA"/>
    <property type="match status" value="1"/>
</dbReference>
<dbReference type="EMBL" id="CP018911">
    <property type="protein sequence ID" value="AZU03216.1"/>
    <property type="molecule type" value="Genomic_DNA"/>
</dbReference>
<dbReference type="AlphaFoldDB" id="A0A3T0E7N1"/>
<dbReference type="CDD" id="cd24048">
    <property type="entry name" value="ASKHA_NBD_FtsA"/>
    <property type="match status" value="1"/>
</dbReference>
<dbReference type="RefSeq" id="WP_127565625.1">
    <property type="nucleotide sequence ID" value="NZ_BMFB01000002.1"/>
</dbReference>
<keyword evidence="1 2" id="KW-0132">Cell division</keyword>
<dbReference type="GO" id="GO:0032153">
    <property type="term" value="C:cell division site"/>
    <property type="evidence" value="ECO:0007669"/>
    <property type="project" value="UniProtKB-UniRule"/>
</dbReference>
<organism evidence="3 4">
    <name type="scientific">Glycocaulis alkaliphilus</name>
    <dbReference type="NCBI Taxonomy" id="1434191"/>
    <lineage>
        <taxon>Bacteria</taxon>
        <taxon>Pseudomonadati</taxon>
        <taxon>Pseudomonadota</taxon>
        <taxon>Alphaproteobacteria</taxon>
        <taxon>Maricaulales</taxon>
        <taxon>Maricaulaceae</taxon>
        <taxon>Glycocaulis</taxon>
    </lineage>
</organism>
<dbReference type="Gene3D" id="3.30.1490.110">
    <property type="match status" value="1"/>
</dbReference>
<evidence type="ECO:0000313" key="3">
    <source>
        <dbReference type="EMBL" id="AZU03216.1"/>
    </source>
</evidence>
<comment type="function">
    <text evidence="1 2">Cell division protein that is involved in the assembly of the Z ring. May serve as a membrane anchor for the Z ring.</text>
</comment>
<dbReference type="KEGG" id="gak:X907_0671"/>
<evidence type="ECO:0000256" key="1">
    <source>
        <dbReference type="HAMAP-Rule" id="MF_02033"/>
    </source>
</evidence>
<keyword evidence="1" id="KW-0472">Membrane</keyword>
<dbReference type="Pfam" id="PF02491">
    <property type="entry name" value="SHS2_FTSA"/>
    <property type="match status" value="1"/>
</dbReference>
<dbReference type="PANTHER" id="PTHR32432">
    <property type="entry name" value="CELL DIVISION PROTEIN FTSA-RELATED"/>
    <property type="match status" value="1"/>
</dbReference>
<comment type="subunit">
    <text evidence="1">Self-interacts. Interacts with FtsZ.</text>
</comment>
<dbReference type="GO" id="GO:0043093">
    <property type="term" value="P:FtsZ-dependent cytokinesis"/>
    <property type="evidence" value="ECO:0007669"/>
    <property type="project" value="UniProtKB-UniRule"/>
</dbReference>
<dbReference type="OrthoDB" id="9810567at2"/>
<dbReference type="PANTHER" id="PTHR32432:SF4">
    <property type="entry name" value="CELL DIVISION PROTEIN FTSA"/>
    <property type="match status" value="1"/>
</dbReference>
<sequence length="437" mass="45464">MGLFTRKTADAANGKPGIYAALEIGAAKTVCFIVKMEATLTGPRPRVVGVGHHSSAGMRAGGVVDIDAAASVIRAVVDNAERMARHAVSEVSLVTTAGSPASERVSIEAPVSGREVSERDRNRVLSAGLQQCARPGRAMLHAMPVAWRVDDNRGVKDPRGMAGRSLAVDLHVISADADPLRNLMNAVAQCRLEVSEVIASPYAAALSVLAGDEALLGATVIDMGADTTSLAVFADGVPVHVDMIPVGGNHVTRDIARGLSTPVHAAERIKALYGSALDSPDDDRAMIEAPPVAAGPDAGMNQYPRAMLNAIIRPRLEEIFELIRDRLDAAGLSEASGRILVLTGGASQLPGVVELAGRVLRRQTRLGRPAAIAGLGDALAGPGFAASTGSLARHARAPAEILSGPPRFITAASARRVARPASQSGPSAIWRWFAESF</sequence>
<reference evidence="3 4" key="1">
    <citation type="submission" date="2016-12" db="EMBL/GenBank/DDBJ databases">
        <title>The genome of dimorphic prosthecate Glycocaulis alkaliphilus 6b-8t, isolated from crude oil dictates its adaptability in petroleum environments.</title>
        <authorList>
            <person name="Wu X.-L."/>
            <person name="Geng S."/>
        </authorList>
    </citation>
    <scope>NUCLEOTIDE SEQUENCE [LARGE SCALE GENOMIC DNA]</scope>
    <source>
        <strain evidence="3 4">6B-8</strain>
    </source>
</reference>
<evidence type="ECO:0000313" key="4">
    <source>
        <dbReference type="Proteomes" id="UP000286954"/>
    </source>
</evidence>
<dbReference type="InterPro" id="IPR050696">
    <property type="entry name" value="FtsA/MreB"/>
</dbReference>
<keyword evidence="4" id="KW-1185">Reference proteome</keyword>
<dbReference type="HAMAP" id="MF_02033">
    <property type="entry name" value="FtsA"/>
    <property type="match status" value="1"/>
</dbReference>
<dbReference type="SMART" id="SM00842">
    <property type="entry name" value="FtsA"/>
    <property type="match status" value="1"/>
</dbReference>
<proteinExistence type="inferred from homology"/>
<accession>A0A3T0E7N1</accession>